<gene>
    <name evidence="2" type="ORF">K8U61_01785</name>
</gene>
<dbReference type="RefSeq" id="WP_224121246.1">
    <property type="nucleotide sequence ID" value="NZ_JAIQZJ010000001.1"/>
</dbReference>
<evidence type="ECO:0000256" key="1">
    <source>
        <dbReference type="SAM" id="MobiDB-lite"/>
    </source>
</evidence>
<organism evidence="2 3">
    <name type="scientific">Nocardioides mangrovi</name>
    <dbReference type="NCBI Taxonomy" id="2874580"/>
    <lineage>
        <taxon>Bacteria</taxon>
        <taxon>Bacillati</taxon>
        <taxon>Actinomycetota</taxon>
        <taxon>Actinomycetes</taxon>
        <taxon>Propionibacteriales</taxon>
        <taxon>Nocardioidaceae</taxon>
        <taxon>Nocardioides</taxon>
    </lineage>
</organism>
<protein>
    <recommendedName>
        <fullName evidence="4">DUF2613 family protein</fullName>
    </recommendedName>
</protein>
<reference evidence="2 3" key="1">
    <citation type="submission" date="2021-09" db="EMBL/GenBank/DDBJ databases">
        <title>Whole genome sequence of Nocardioides sp. GBK3QG-3.</title>
        <authorList>
            <person name="Tuo L."/>
        </authorList>
    </citation>
    <scope>NUCLEOTIDE SEQUENCE [LARGE SCALE GENOMIC DNA]</scope>
    <source>
        <strain evidence="2 3">GBK3QG-3</strain>
    </source>
</reference>
<comment type="caution">
    <text evidence="2">The sequence shown here is derived from an EMBL/GenBank/DDBJ whole genome shotgun (WGS) entry which is preliminary data.</text>
</comment>
<name>A0ABS7U7G5_9ACTN</name>
<proteinExistence type="predicted"/>
<dbReference type="Proteomes" id="UP000780875">
    <property type="component" value="Unassembled WGS sequence"/>
</dbReference>
<dbReference type="EMBL" id="JAIQZJ010000001">
    <property type="protein sequence ID" value="MBZ5736876.1"/>
    <property type="molecule type" value="Genomic_DNA"/>
</dbReference>
<feature type="region of interest" description="Disordered" evidence="1">
    <location>
        <begin position="30"/>
        <end position="51"/>
    </location>
</feature>
<evidence type="ECO:0000313" key="2">
    <source>
        <dbReference type="EMBL" id="MBZ5736876.1"/>
    </source>
</evidence>
<evidence type="ECO:0008006" key="4">
    <source>
        <dbReference type="Google" id="ProtNLM"/>
    </source>
</evidence>
<keyword evidence="3" id="KW-1185">Reference proteome</keyword>
<sequence>MQAFLIGIVSIVVGGGLAGATFVGLVNSQTAAPDKSPADVNAPAVDYGNTK</sequence>
<accession>A0ABS7U7G5</accession>
<evidence type="ECO:0000313" key="3">
    <source>
        <dbReference type="Proteomes" id="UP000780875"/>
    </source>
</evidence>